<keyword evidence="1" id="KW-0812">Transmembrane</keyword>
<name>A0ABN9APN5_9NEOB</name>
<feature type="transmembrane region" description="Helical" evidence="1">
    <location>
        <begin position="96"/>
        <end position="114"/>
    </location>
</feature>
<evidence type="ECO:0000256" key="1">
    <source>
        <dbReference type="SAM" id="Phobius"/>
    </source>
</evidence>
<proteinExistence type="predicted"/>
<reference evidence="2" key="1">
    <citation type="submission" date="2023-05" db="EMBL/GenBank/DDBJ databases">
        <authorList>
            <person name="Stuckert A."/>
        </authorList>
    </citation>
    <scope>NUCLEOTIDE SEQUENCE</scope>
</reference>
<organism evidence="2 3">
    <name type="scientific">Staurois parvus</name>
    <dbReference type="NCBI Taxonomy" id="386267"/>
    <lineage>
        <taxon>Eukaryota</taxon>
        <taxon>Metazoa</taxon>
        <taxon>Chordata</taxon>
        <taxon>Craniata</taxon>
        <taxon>Vertebrata</taxon>
        <taxon>Euteleostomi</taxon>
        <taxon>Amphibia</taxon>
        <taxon>Batrachia</taxon>
        <taxon>Anura</taxon>
        <taxon>Neobatrachia</taxon>
        <taxon>Ranoidea</taxon>
        <taxon>Ranidae</taxon>
        <taxon>Staurois</taxon>
    </lineage>
</organism>
<keyword evidence="3" id="KW-1185">Reference proteome</keyword>
<sequence>MDSDSKKILHLTLEILYLLTGEDYIVVKKNGGHVTPLRKSLLGSKPLPVISETSSEQKILELIQKITELLTGRGSFDAQNEVTCQRPLLSHGRMRFIVSFLYVWSSSYILSLIYKKRITTIPEIFTWNSVLVQL</sequence>
<keyword evidence="1" id="KW-0472">Membrane</keyword>
<evidence type="ECO:0000313" key="2">
    <source>
        <dbReference type="EMBL" id="CAI9536541.1"/>
    </source>
</evidence>
<keyword evidence="1" id="KW-1133">Transmembrane helix</keyword>
<comment type="caution">
    <text evidence="2">The sequence shown here is derived from an EMBL/GenBank/DDBJ whole genome shotgun (WGS) entry which is preliminary data.</text>
</comment>
<dbReference type="EMBL" id="CATNWA010000326">
    <property type="protein sequence ID" value="CAI9536541.1"/>
    <property type="molecule type" value="Genomic_DNA"/>
</dbReference>
<accession>A0ABN9APN5</accession>
<evidence type="ECO:0000313" key="3">
    <source>
        <dbReference type="Proteomes" id="UP001162483"/>
    </source>
</evidence>
<protein>
    <submittedName>
        <fullName evidence="2">Uncharacterized protein</fullName>
    </submittedName>
</protein>
<gene>
    <name evidence="2" type="ORF">SPARVUS_LOCUS1041897</name>
</gene>
<dbReference type="Proteomes" id="UP001162483">
    <property type="component" value="Unassembled WGS sequence"/>
</dbReference>